<keyword evidence="3" id="KW-1185">Reference proteome</keyword>
<reference evidence="2" key="1">
    <citation type="submission" date="2017-12" db="EMBL/GenBank/DDBJ databases">
        <title>WGS assembly of Marchantia polymorpha.</title>
        <authorList>
            <person name="Bowman J.L."/>
            <person name="Kohchi T."/>
            <person name="Yamato K.T."/>
            <person name="Jenkins J."/>
            <person name="Shu S."/>
            <person name="Ishizaki K."/>
            <person name="Yamaoka S."/>
            <person name="Nishihama R."/>
            <person name="Nakamura Y."/>
            <person name="Berger F."/>
            <person name="Adam C."/>
            <person name="Aki S.S."/>
            <person name="Althoff F."/>
            <person name="Araki T."/>
            <person name="Arteaga-Vazquez M.A."/>
            <person name="Balasubrmanian S."/>
            <person name="Bauer D."/>
            <person name="Boehm C.R."/>
            <person name="Briginshaw L."/>
            <person name="Caballero-Perez J."/>
            <person name="Catarino B."/>
            <person name="Chen F."/>
            <person name="Chiyoda S."/>
            <person name="Chovatia M."/>
            <person name="Davies K.M."/>
            <person name="Delmans M."/>
            <person name="Demura T."/>
            <person name="Dierschke T."/>
            <person name="Dolan L."/>
            <person name="Dorantes-Acosta A.E."/>
            <person name="Eklund D.M."/>
            <person name="Florent S.N."/>
            <person name="Flores-Sandoval E."/>
            <person name="Fujiyama A."/>
            <person name="Fukuzawa H."/>
            <person name="Galik B."/>
            <person name="Grimanelli D."/>
            <person name="Grimwood J."/>
            <person name="Grossniklaus U."/>
            <person name="Hamada T."/>
            <person name="Haseloff J."/>
            <person name="Hetherington A.J."/>
            <person name="Higo A."/>
            <person name="Hirakawa Y."/>
            <person name="Hundley H.N."/>
            <person name="Ikeda Y."/>
            <person name="Inoue K."/>
            <person name="Inoue S."/>
            <person name="Ishida S."/>
            <person name="Jia Q."/>
            <person name="Kakita M."/>
            <person name="Kanazawa T."/>
            <person name="Kawai Y."/>
            <person name="Kawashima T."/>
            <person name="Kennedy M."/>
            <person name="Kinose K."/>
            <person name="Kinoshita T."/>
            <person name="Kohara Y."/>
            <person name="Koide E."/>
            <person name="Komatsu K."/>
            <person name="Kopischke S."/>
            <person name="Kubo M."/>
            <person name="Kyozuka J."/>
            <person name="Lagercrantz U."/>
            <person name="Lin S.S."/>
            <person name="Lindquist E."/>
            <person name="Lipzen A.M."/>
            <person name="Lu C."/>
            <person name="Luna E.D."/>
            <person name="Martienssen R.A."/>
            <person name="Minamino N."/>
            <person name="Mizutani M."/>
            <person name="Mizutani M."/>
            <person name="Mochizuki N."/>
            <person name="Monte I."/>
            <person name="Mosher R."/>
            <person name="Nagasaki H."/>
            <person name="Nakagami H."/>
            <person name="Naramoto S."/>
            <person name="Nishitani K."/>
            <person name="Ohtani M."/>
            <person name="Okamoto T."/>
            <person name="Okumura M."/>
            <person name="Phillips J."/>
            <person name="Pollak B."/>
            <person name="Reinders A."/>
            <person name="Roevekamp M."/>
            <person name="Sano R."/>
            <person name="Sawa S."/>
            <person name="Schmid M.W."/>
            <person name="Shirakawa M."/>
            <person name="Solano R."/>
            <person name="Spunde A."/>
            <person name="Suetsugu N."/>
            <person name="Sugano S."/>
            <person name="Sugiyama A."/>
            <person name="Sun R."/>
            <person name="Suzuki Y."/>
            <person name="Takenaka M."/>
            <person name="Takezawa D."/>
            <person name="Tomogane H."/>
            <person name="Tsuzuki M."/>
            <person name="Ueda T."/>
            <person name="Umeda M."/>
            <person name="Ward J.M."/>
            <person name="Watanabe Y."/>
            <person name="Yazaki K."/>
            <person name="Yokoyama R."/>
            <person name="Yoshitake Y."/>
            <person name="Yotsui I."/>
            <person name="Zachgo S."/>
            <person name="Schmutz J."/>
        </authorList>
    </citation>
    <scope>NUCLEOTIDE SEQUENCE [LARGE SCALE GENOMIC DNA]</scope>
    <source>
        <strain evidence="2">Tak-1</strain>
    </source>
</reference>
<feature type="signal peptide" evidence="1">
    <location>
        <begin position="1"/>
        <end position="21"/>
    </location>
</feature>
<dbReference type="OMA" id="WYQVANT"/>
<gene>
    <name evidence="2" type="ORF">MARPO_YB0022</name>
</gene>
<evidence type="ECO:0000313" key="3">
    <source>
        <dbReference type="Proteomes" id="UP000244005"/>
    </source>
</evidence>
<protein>
    <submittedName>
        <fullName evidence="2">Uncharacterized protein</fullName>
    </submittedName>
</protein>
<dbReference type="EMBL" id="KZ772945">
    <property type="protein sequence ID" value="PTQ26074.1"/>
    <property type="molecule type" value="Genomic_DNA"/>
</dbReference>
<name>A0A2R6VWW2_MARPO</name>
<evidence type="ECO:0000256" key="1">
    <source>
        <dbReference type="SAM" id="SignalP"/>
    </source>
</evidence>
<feature type="chain" id="PRO_5015324571" evidence="1">
    <location>
        <begin position="22"/>
        <end position="122"/>
    </location>
</feature>
<dbReference type="Proteomes" id="UP000244005">
    <property type="component" value="Chromosome Y"/>
</dbReference>
<proteinExistence type="predicted"/>
<dbReference type="OrthoDB" id="1885051at2759"/>
<evidence type="ECO:0000313" key="2">
    <source>
        <dbReference type="EMBL" id="PTQ26074.1"/>
    </source>
</evidence>
<organism evidence="2 3">
    <name type="scientific">Marchantia polymorpha</name>
    <name type="common">Common liverwort</name>
    <name type="synonym">Marchantia aquatica</name>
    <dbReference type="NCBI Taxonomy" id="3197"/>
    <lineage>
        <taxon>Eukaryota</taxon>
        <taxon>Viridiplantae</taxon>
        <taxon>Streptophyta</taxon>
        <taxon>Embryophyta</taxon>
        <taxon>Marchantiophyta</taxon>
        <taxon>Marchantiopsida</taxon>
        <taxon>Marchantiidae</taxon>
        <taxon>Marchantiales</taxon>
        <taxon>Marchantiaceae</taxon>
        <taxon>Marchantia</taxon>
    </lineage>
</organism>
<accession>A0A2R6VWW2</accession>
<keyword evidence="1" id="KW-0732">Signal</keyword>
<dbReference type="AlphaFoldDB" id="A0A2R6VWW2"/>
<sequence>MFFLWGGDLLLPAAFWVTGGATRTDMMKDDDCTTCGAKSNMCLDNNCVSSDDICSADVSSNNSCSFGINLAFSGTDKQKQTLRSWYQVANTEKFSLSAIYLKAKKDITSSINNISNTIDLSS</sequence>
<dbReference type="Gramene" id="MpVg00290.1">
    <property type="protein sequence ID" value="MpVg00290.1.cds"/>
    <property type="gene ID" value="MpVg00290"/>
</dbReference>